<feature type="compositionally biased region" description="Basic and acidic residues" evidence="1">
    <location>
        <begin position="245"/>
        <end position="255"/>
    </location>
</feature>
<dbReference type="InterPro" id="IPR029063">
    <property type="entry name" value="SAM-dependent_MTases_sf"/>
</dbReference>
<evidence type="ECO:0000313" key="4">
    <source>
        <dbReference type="Proteomes" id="UP000281594"/>
    </source>
</evidence>
<protein>
    <recommendedName>
        <fullName evidence="2">Methyltransferase domain-containing protein</fullName>
    </recommendedName>
</protein>
<dbReference type="InterPro" id="IPR041698">
    <property type="entry name" value="Methyltransf_25"/>
</dbReference>
<organism evidence="3 4">
    <name type="scientific">Streptomyces rapamycinicus (strain ATCC 29253 / DSM 41530 / NRRL 5491 / AYB-994)</name>
    <name type="common">Streptomyces hygroscopicus (strain ATCC 29253)</name>
    <dbReference type="NCBI Taxonomy" id="1343740"/>
    <lineage>
        <taxon>Bacteria</taxon>
        <taxon>Bacillati</taxon>
        <taxon>Actinomycetota</taxon>
        <taxon>Actinomycetes</taxon>
        <taxon>Kitasatosporales</taxon>
        <taxon>Streptomycetaceae</taxon>
        <taxon>Streptomyces</taxon>
        <taxon>Streptomyces violaceusniger group</taxon>
    </lineage>
</organism>
<dbReference type="EMBL" id="QYCY01000004">
    <property type="protein sequence ID" value="RLV71813.1"/>
    <property type="molecule type" value="Genomic_DNA"/>
</dbReference>
<gene>
    <name evidence="3" type="ORF">D3C57_144840</name>
</gene>
<evidence type="ECO:0000313" key="3">
    <source>
        <dbReference type="EMBL" id="RLV71813.1"/>
    </source>
</evidence>
<accession>A0A0A0NW98</accession>
<dbReference type="CDD" id="cd02440">
    <property type="entry name" value="AdoMet_MTases"/>
    <property type="match status" value="1"/>
</dbReference>
<dbReference type="eggNOG" id="COG2226">
    <property type="taxonomic scope" value="Bacteria"/>
</dbReference>
<evidence type="ECO:0000256" key="1">
    <source>
        <dbReference type="SAM" id="MobiDB-lite"/>
    </source>
</evidence>
<dbReference type="HOGENOM" id="CLU_069129_4_0_11"/>
<dbReference type="PANTHER" id="PTHR43464:SF89">
    <property type="entry name" value="METHYLTRANSFERASE"/>
    <property type="match status" value="1"/>
</dbReference>
<feature type="region of interest" description="Disordered" evidence="1">
    <location>
        <begin position="245"/>
        <end position="270"/>
    </location>
</feature>
<dbReference type="SUPFAM" id="SSF53335">
    <property type="entry name" value="S-adenosyl-L-methionine-dependent methyltransferases"/>
    <property type="match status" value="1"/>
</dbReference>
<dbReference type="STRING" id="1343740.M271_49935"/>
<sequence length="270" mass="29313">MAPAHAHYDQKLASVYDQMYPIQADTDQAVAYLAGLLPPTGRLLELGVGTGRVAVPLAEHGFHVHGIDDSEAMLAKLRERDPKGLVTSRLGDFTATGTGERFDVVTLLMNTLFAAVTKEQQITCLRNARKQLAPGGRFVLQAFDPALYHTMSRPDLSVRYLGETAIMLDTLVIDRSQQIMVGVHTILDGGPPQTRRHMLRYAFPFEIDLLAELAGLRLVSRMGDWAGGAYTSASTGHISVYERAGERDAGTRPEDAAGPGEADCTAVRPL</sequence>
<dbReference type="Gene3D" id="3.40.50.150">
    <property type="entry name" value="Vaccinia Virus protein VP39"/>
    <property type="match status" value="1"/>
</dbReference>
<proteinExistence type="predicted"/>
<dbReference type="GO" id="GO:0010420">
    <property type="term" value="F:polyprenyldihydroxybenzoate methyltransferase activity"/>
    <property type="evidence" value="ECO:0007669"/>
    <property type="project" value="TreeGrafter"/>
</dbReference>
<evidence type="ECO:0000259" key="2">
    <source>
        <dbReference type="Pfam" id="PF13649"/>
    </source>
</evidence>
<feature type="domain" description="Methyltransferase" evidence="2">
    <location>
        <begin position="44"/>
        <end position="136"/>
    </location>
</feature>
<name>A0A0A0NW98_STRRN</name>
<dbReference type="KEGG" id="src:M271_49935"/>
<dbReference type="Proteomes" id="UP000281594">
    <property type="component" value="Unassembled WGS sequence"/>
</dbReference>
<comment type="caution">
    <text evidence="3">The sequence shown here is derived from an EMBL/GenBank/DDBJ whole genome shotgun (WGS) entry which is preliminary data.</text>
</comment>
<dbReference type="PANTHER" id="PTHR43464">
    <property type="entry name" value="METHYLTRANSFERASE"/>
    <property type="match status" value="1"/>
</dbReference>
<dbReference type="RefSeq" id="WP_020874827.1">
    <property type="nucleotide sequence ID" value="NC_022785.1"/>
</dbReference>
<dbReference type="AlphaFoldDB" id="A0A0A0NW98"/>
<reference evidence="3 4" key="1">
    <citation type="journal article" date="2018" name="J. Biol. Chem.">
        <title>Discovery of the actinoplanic acid pathway in Streptomyces rapamycinicus reveals a genetically conserved synergism with rapamycin.</title>
        <authorList>
            <person name="Mrak P."/>
            <person name="Krastel P."/>
            <person name="Pivk Lukancic P."/>
            <person name="Tao J."/>
            <person name="Pistorius D."/>
            <person name="Moore C.M."/>
        </authorList>
    </citation>
    <scope>NUCLEOTIDE SEQUENCE [LARGE SCALE GENOMIC DNA]</scope>
    <source>
        <strain evidence="3 4">NRRL 5491</strain>
    </source>
</reference>
<dbReference type="Pfam" id="PF13649">
    <property type="entry name" value="Methyltransf_25"/>
    <property type="match status" value="1"/>
</dbReference>